<evidence type="ECO:0000313" key="2">
    <source>
        <dbReference type="EMBL" id="KAK7833941.1"/>
    </source>
</evidence>
<keyword evidence="1" id="KW-1133">Transmembrane helix</keyword>
<reference evidence="2 3" key="1">
    <citation type="journal article" date="2023" name="bioRxiv">
        <title>Conserved and derived expression patterns and positive selection on dental genes reveal complex evolutionary context of ever-growing rodent molars.</title>
        <authorList>
            <person name="Calamari Z.T."/>
            <person name="Song A."/>
            <person name="Cohen E."/>
            <person name="Akter M."/>
            <person name="Roy R.D."/>
            <person name="Hallikas O."/>
            <person name="Christensen M.M."/>
            <person name="Li P."/>
            <person name="Marangoni P."/>
            <person name="Jernvall J."/>
            <person name="Klein O.D."/>
        </authorList>
    </citation>
    <scope>NUCLEOTIDE SEQUENCE [LARGE SCALE GENOMIC DNA]</scope>
    <source>
        <strain evidence="2">V071</strain>
    </source>
</reference>
<sequence length="112" mass="12812">MLPQLRCSLQDGGIFTGTLRLLTSRRIWSSVIVLSSGRSNMQNSHTTKKNGFGVWSCYVERTWYPWLWRVYLLKILALLVCHLLALQVALGFGGQLAEEYQLMDLLPKLLLD</sequence>
<evidence type="ECO:0000256" key="1">
    <source>
        <dbReference type="SAM" id="Phobius"/>
    </source>
</evidence>
<feature type="transmembrane region" description="Helical" evidence="1">
    <location>
        <begin position="71"/>
        <end position="93"/>
    </location>
</feature>
<organism evidence="2 3">
    <name type="scientific">Myodes glareolus</name>
    <name type="common">Bank vole</name>
    <name type="synonym">Clethrionomys glareolus</name>
    <dbReference type="NCBI Taxonomy" id="447135"/>
    <lineage>
        <taxon>Eukaryota</taxon>
        <taxon>Metazoa</taxon>
        <taxon>Chordata</taxon>
        <taxon>Craniata</taxon>
        <taxon>Vertebrata</taxon>
        <taxon>Euteleostomi</taxon>
        <taxon>Mammalia</taxon>
        <taxon>Eutheria</taxon>
        <taxon>Euarchontoglires</taxon>
        <taxon>Glires</taxon>
        <taxon>Rodentia</taxon>
        <taxon>Myomorpha</taxon>
        <taxon>Muroidea</taxon>
        <taxon>Cricetidae</taxon>
        <taxon>Arvicolinae</taxon>
        <taxon>Myodes</taxon>
    </lineage>
</organism>
<dbReference type="Proteomes" id="UP001488838">
    <property type="component" value="Unassembled WGS sequence"/>
</dbReference>
<evidence type="ECO:0000313" key="3">
    <source>
        <dbReference type="Proteomes" id="UP001488838"/>
    </source>
</evidence>
<gene>
    <name evidence="2" type="ORF">U0070_004922</name>
</gene>
<accession>A0AAW0K5V8</accession>
<comment type="caution">
    <text evidence="2">The sequence shown here is derived from an EMBL/GenBank/DDBJ whole genome shotgun (WGS) entry which is preliminary data.</text>
</comment>
<keyword evidence="3" id="KW-1185">Reference proteome</keyword>
<dbReference type="EMBL" id="JBBHLL010000005">
    <property type="protein sequence ID" value="KAK7833941.1"/>
    <property type="molecule type" value="Genomic_DNA"/>
</dbReference>
<keyword evidence="1" id="KW-0472">Membrane</keyword>
<proteinExistence type="predicted"/>
<dbReference type="AlphaFoldDB" id="A0AAW0K5V8"/>
<name>A0AAW0K5V8_MYOGA</name>
<protein>
    <submittedName>
        <fullName evidence="2">Uncharacterized protein</fullName>
    </submittedName>
</protein>
<keyword evidence="1" id="KW-0812">Transmembrane</keyword>